<accession>A0ABY2GVR0</accession>
<sequence>MTGSAVLFGVAAVVHFHSAHLSLPLSPAITILTVLLPILSLLNSYIYPALLHSAHHSSNPLHRLSPTILQTLQGLLTTVLATLLFEDVLPSTTVECLLDNRWMRMFRAHDGESIRLIQDTLNCCGLNSVKDMAYPFRKPDQQYSVCAKMFGRSQACRGPWRAALRSSAGADFGVVVAILSLLMTREGTNWWNAWRSISWHRQQRIHHSESRPLLEDVTDADEVVERQDDPPHPRGYQSLPANDQDNRPRVEPSTIHHERNAWSDE</sequence>
<feature type="compositionally biased region" description="Basic and acidic residues" evidence="1">
    <location>
        <begin position="223"/>
        <end position="232"/>
    </location>
</feature>
<comment type="caution">
    <text evidence="2">The sequence shown here is derived from an EMBL/GenBank/DDBJ whole genome shotgun (WGS) entry which is preliminary data.</text>
</comment>
<dbReference type="EMBL" id="PPTA01000015">
    <property type="protein sequence ID" value="TFA99304.1"/>
    <property type="molecule type" value="Genomic_DNA"/>
</dbReference>
<evidence type="ECO:0008006" key="4">
    <source>
        <dbReference type="Google" id="ProtNLM"/>
    </source>
</evidence>
<protein>
    <recommendedName>
        <fullName evidence="4">Tetraspanin Tsp3</fullName>
    </recommendedName>
</protein>
<organism evidence="2 3">
    <name type="scientific">Trichoderma ghanense</name>
    <dbReference type="NCBI Taxonomy" id="65468"/>
    <lineage>
        <taxon>Eukaryota</taxon>
        <taxon>Fungi</taxon>
        <taxon>Dikarya</taxon>
        <taxon>Ascomycota</taxon>
        <taxon>Pezizomycotina</taxon>
        <taxon>Sordariomycetes</taxon>
        <taxon>Hypocreomycetidae</taxon>
        <taxon>Hypocreales</taxon>
        <taxon>Hypocreaceae</taxon>
        <taxon>Trichoderma</taxon>
    </lineage>
</organism>
<evidence type="ECO:0000313" key="3">
    <source>
        <dbReference type="Proteomes" id="UP001642720"/>
    </source>
</evidence>
<feature type="region of interest" description="Disordered" evidence="1">
    <location>
        <begin position="212"/>
        <end position="265"/>
    </location>
</feature>
<name>A0ABY2GVR0_9HYPO</name>
<dbReference type="Proteomes" id="UP001642720">
    <property type="component" value="Unassembled WGS sequence"/>
</dbReference>
<reference evidence="2 3" key="1">
    <citation type="submission" date="2018-01" db="EMBL/GenBank/DDBJ databases">
        <title>Genome characterization of the sugarcane-associated fungus Trichoderma ghanense CCMA-1212 and their application in lignocelulose bioconversion.</title>
        <authorList>
            <person name="Steindorff A.S."/>
            <person name="Mendes T.D."/>
            <person name="Vilela E.S.D."/>
            <person name="Rodrigues D.S."/>
            <person name="Formighieri E.F."/>
            <person name="Melo I.S."/>
            <person name="Favaro L.C.L."/>
        </authorList>
    </citation>
    <scope>NUCLEOTIDE SEQUENCE [LARGE SCALE GENOMIC DNA]</scope>
    <source>
        <strain evidence="2 3">CCMA-1212</strain>
    </source>
</reference>
<feature type="compositionally biased region" description="Basic and acidic residues" evidence="1">
    <location>
        <begin position="244"/>
        <end position="265"/>
    </location>
</feature>
<keyword evidence="3" id="KW-1185">Reference proteome</keyword>
<proteinExistence type="predicted"/>
<dbReference type="GeneID" id="300580482"/>
<evidence type="ECO:0000256" key="1">
    <source>
        <dbReference type="SAM" id="MobiDB-lite"/>
    </source>
</evidence>
<evidence type="ECO:0000313" key="2">
    <source>
        <dbReference type="EMBL" id="TFA99304.1"/>
    </source>
</evidence>
<dbReference type="RefSeq" id="XP_073555506.1">
    <property type="nucleotide sequence ID" value="XM_073706032.1"/>
</dbReference>
<gene>
    <name evidence="2" type="ORF">CCMA1212_008930</name>
</gene>